<feature type="region of interest" description="Disordered" evidence="4">
    <location>
        <begin position="25"/>
        <end position="58"/>
    </location>
</feature>
<dbReference type="Pfam" id="PF00496">
    <property type="entry name" value="SBP_bac_5"/>
    <property type="match status" value="1"/>
</dbReference>
<proteinExistence type="inferred from homology"/>
<evidence type="ECO:0000259" key="6">
    <source>
        <dbReference type="Pfam" id="PF00496"/>
    </source>
</evidence>
<dbReference type="RefSeq" id="WP_002585346.1">
    <property type="nucleotide sequence ID" value="NZ_KB851022.1"/>
</dbReference>
<feature type="chain" id="PRO_5002395608" evidence="5">
    <location>
        <begin position="22"/>
        <end position="534"/>
    </location>
</feature>
<name>A0A0E2H9R5_9FIRM</name>
<dbReference type="Gene3D" id="3.90.76.10">
    <property type="entry name" value="Dipeptide-binding Protein, Domain 1"/>
    <property type="match status" value="1"/>
</dbReference>
<organism evidence="7 8">
    <name type="scientific">[Clostridium] clostridioforme 90A8</name>
    <dbReference type="NCBI Taxonomy" id="999408"/>
    <lineage>
        <taxon>Bacteria</taxon>
        <taxon>Bacillati</taxon>
        <taxon>Bacillota</taxon>
        <taxon>Clostridia</taxon>
        <taxon>Lachnospirales</taxon>
        <taxon>Lachnospiraceae</taxon>
        <taxon>Enterocloster</taxon>
    </lineage>
</organism>
<dbReference type="EMBL" id="AGYR01000033">
    <property type="protein sequence ID" value="ENZ13431.1"/>
    <property type="molecule type" value="Genomic_DNA"/>
</dbReference>
<dbReference type="AlphaFoldDB" id="A0A0E2H9R5"/>
<dbReference type="Gene3D" id="3.10.105.10">
    <property type="entry name" value="Dipeptide-binding Protein, Domain 3"/>
    <property type="match status" value="1"/>
</dbReference>
<accession>A0A0E2H9R5</accession>
<dbReference type="InterPro" id="IPR039424">
    <property type="entry name" value="SBP_5"/>
</dbReference>
<dbReference type="InterPro" id="IPR030678">
    <property type="entry name" value="Peptide/Ni-bd"/>
</dbReference>
<dbReference type="PATRIC" id="fig|999408.3.peg.3174"/>
<dbReference type="GO" id="GO:1904680">
    <property type="term" value="F:peptide transmembrane transporter activity"/>
    <property type="evidence" value="ECO:0007669"/>
    <property type="project" value="TreeGrafter"/>
</dbReference>
<comment type="similarity">
    <text evidence="1">Belongs to the bacterial solute-binding protein 5 family.</text>
</comment>
<comment type="caution">
    <text evidence="7">The sequence shown here is derived from an EMBL/GenBank/DDBJ whole genome shotgun (WGS) entry which is preliminary data.</text>
</comment>
<evidence type="ECO:0000256" key="4">
    <source>
        <dbReference type="SAM" id="MobiDB-lite"/>
    </source>
</evidence>
<dbReference type="GO" id="GO:0042597">
    <property type="term" value="C:periplasmic space"/>
    <property type="evidence" value="ECO:0007669"/>
    <property type="project" value="UniProtKB-ARBA"/>
</dbReference>
<evidence type="ECO:0000313" key="7">
    <source>
        <dbReference type="EMBL" id="ENZ13431.1"/>
    </source>
</evidence>
<evidence type="ECO:0000256" key="3">
    <source>
        <dbReference type="ARBA" id="ARBA00022729"/>
    </source>
</evidence>
<dbReference type="PROSITE" id="PS51257">
    <property type="entry name" value="PROKAR_LIPOPROTEIN"/>
    <property type="match status" value="1"/>
</dbReference>
<reference evidence="7 8" key="1">
    <citation type="submission" date="2013-01" db="EMBL/GenBank/DDBJ databases">
        <title>The Genome Sequence of Clostridium clostridioforme 90A8.</title>
        <authorList>
            <consortium name="The Broad Institute Genome Sequencing Platform"/>
            <person name="Earl A."/>
            <person name="Ward D."/>
            <person name="Feldgarden M."/>
            <person name="Gevers D."/>
            <person name="Courvalin P."/>
            <person name="Lambert T."/>
            <person name="Walker B."/>
            <person name="Young S.K."/>
            <person name="Zeng Q."/>
            <person name="Gargeya S."/>
            <person name="Fitzgerald M."/>
            <person name="Haas B."/>
            <person name="Abouelleil A."/>
            <person name="Alvarado L."/>
            <person name="Arachchi H.M."/>
            <person name="Berlin A.M."/>
            <person name="Chapman S.B."/>
            <person name="Dewar J."/>
            <person name="Goldberg J."/>
            <person name="Griggs A."/>
            <person name="Gujja S."/>
            <person name="Hansen M."/>
            <person name="Howarth C."/>
            <person name="Imamovic A."/>
            <person name="Larimer J."/>
            <person name="McCowan C."/>
            <person name="Murphy C."/>
            <person name="Neiman D."/>
            <person name="Pearson M."/>
            <person name="Priest M."/>
            <person name="Roberts A."/>
            <person name="Saif S."/>
            <person name="Shea T."/>
            <person name="Sisk P."/>
            <person name="Sykes S."/>
            <person name="Wortman J."/>
            <person name="Nusbaum C."/>
            <person name="Birren B."/>
        </authorList>
    </citation>
    <scope>NUCLEOTIDE SEQUENCE [LARGE SCALE GENOMIC DNA]</scope>
    <source>
        <strain evidence="7 8">90A8</strain>
    </source>
</reference>
<dbReference type="PANTHER" id="PTHR30290">
    <property type="entry name" value="PERIPLASMIC BINDING COMPONENT OF ABC TRANSPORTER"/>
    <property type="match status" value="1"/>
</dbReference>
<keyword evidence="3 5" id="KW-0732">Signal</keyword>
<feature type="compositionally biased region" description="Polar residues" evidence="4">
    <location>
        <begin position="26"/>
        <end position="41"/>
    </location>
</feature>
<dbReference type="Gene3D" id="3.40.190.10">
    <property type="entry name" value="Periplasmic binding protein-like II"/>
    <property type="match status" value="1"/>
</dbReference>
<evidence type="ECO:0000256" key="5">
    <source>
        <dbReference type="SAM" id="SignalP"/>
    </source>
</evidence>
<protein>
    <submittedName>
        <fullName evidence="7">Peptide/nickel ABC transporter substrate-binding protein</fullName>
    </submittedName>
</protein>
<keyword evidence="2" id="KW-0813">Transport</keyword>
<dbReference type="InterPro" id="IPR000914">
    <property type="entry name" value="SBP_5_dom"/>
</dbReference>
<dbReference type="HOGENOM" id="CLU_017028_7_4_9"/>
<dbReference type="GO" id="GO:0043190">
    <property type="term" value="C:ATP-binding cassette (ABC) transporter complex"/>
    <property type="evidence" value="ECO:0007669"/>
    <property type="project" value="InterPro"/>
</dbReference>
<evidence type="ECO:0000256" key="2">
    <source>
        <dbReference type="ARBA" id="ARBA00022448"/>
    </source>
</evidence>
<feature type="signal peptide" evidence="5">
    <location>
        <begin position="1"/>
        <end position="21"/>
    </location>
</feature>
<evidence type="ECO:0000256" key="1">
    <source>
        <dbReference type="ARBA" id="ARBA00005695"/>
    </source>
</evidence>
<sequence length="534" mass="58003">MRKTWKKVIALSLVAAMAVSAAGCSKSGQTSTEGGSAQTQAGSKETEAGGSTGGSGEYKDTVVWAQGADVTSLDPHQGKETPAVEVTDQIFDTLTVVDAATGELQPQIAESWDQNSDTSYTFHIRQGVKFHDGSEVKAEDVKFSLDRAINSAAVSYIVDFIDKVDVVDDYTVNVELKASYAPALRNLSVPFAAIVPKAVVEADEEAFKLHPIGTGPYKFVEWKQGDSVTLERFDDYYAGPAETQKLVMKVIPEASQRTIALETGEVDLAYDLLPNDLEKVRSNSDLQLFEAPSLTCYYISMNMNKAPYDDQKVRDAVNYAIDRQLIIDTIASGSGEPADAIIAPAVFGYFSPGAYEYDPEKAKSLLAEAGYPNGFETSIWVNDNQTRVEVCQAVQAMLQDVGITCNIEVMEFGSFISRTSAGEHDMGYFGWVTSTTDADYTYYSLEHSSQQGAAGNRSFIADPEVDKLIETGRTSADESVRLKAYEDLAVKLKEVNNNAPIYYSTITAGAGAKVEGFVMDPIGYHKLDHVKVAK</sequence>
<gene>
    <name evidence="7" type="ORF">HMPREF1090_02936</name>
</gene>
<dbReference type="Proteomes" id="UP000013085">
    <property type="component" value="Unassembled WGS sequence"/>
</dbReference>
<dbReference type="PANTHER" id="PTHR30290:SF9">
    <property type="entry name" value="OLIGOPEPTIDE-BINDING PROTEIN APPA"/>
    <property type="match status" value="1"/>
</dbReference>
<dbReference type="PIRSF" id="PIRSF002741">
    <property type="entry name" value="MppA"/>
    <property type="match status" value="1"/>
</dbReference>
<dbReference type="GO" id="GO:0015833">
    <property type="term" value="P:peptide transport"/>
    <property type="evidence" value="ECO:0007669"/>
    <property type="project" value="TreeGrafter"/>
</dbReference>
<feature type="domain" description="Solute-binding protein family 5" evidence="6">
    <location>
        <begin position="103"/>
        <end position="451"/>
    </location>
</feature>
<evidence type="ECO:0000313" key="8">
    <source>
        <dbReference type="Proteomes" id="UP000013085"/>
    </source>
</evidence>
<dbReference type="SUPFAM" id="SSF53850">
    <property type="entry name" value="Periplasmic binding protein-like II"/>
    <property type="match status" value="1"/>
</dbReference>